<dbReference type="SUPFAM" id="SSF55729">
    <property type="entry name" value="Acyl-CoA N-acyltransferases (Nat)"/>
    <property type="match status" value="1"/>
</dbReference>
<dbReference type="InterPro" id="IPR000182">
    <property type="entry name" value="GNAT_dom"/>
</dbReference>
<comment type="catalytic activity">
    <reaction evidence="10">
        <text>N-terminal L-seryl-[histone H2A] + acetyl-CoA = N-terminal N(alpha)-acetyl-L-seryl-[histone H2A] + CoA + H(+)</text>
        <dbReference type="Rhea" id="RHEA:50600"/>
        <dbReference type="Rhea" id="RHEA-COMP:12742"/>
        <dbReference type="Rhea" id="RHEA-COMP:12744"/>
        <dbReference type="ChEBI" id="CHEBI:15378"/>
        <dbReference type="ChEBI" id="CHEBI:57287"/>
        <dbReference type="ChEBI" id="CHEBI:57288"/>
        <dbReference type="ChEBI" id="CHEBI:64738"/>
        <dbReference type="ChEBI" id="CHEBI:83690"/>
        <dbReference type="EC" id="2.3.1.257"/>
    </reaction>
</comment>
<dbReference type="GeneID" id="7442443"/>
<dbReference type="Pfam" id="PF00583">
    <property type="entry name" value="Acetyltransf_1"/>
    <property type="match status" value="1"/>
</dbReference>
<comment type="similarity">
    <text evidence="3">Belongs to the acetyltransferase family. NAA40 subfamily.</text>
</comment>
<comment type="catalytic activity">
    <reaction evidence="11">
        <text>N-terminal L-seryl-[histone H4] + acetyl-CoA = N-terminal N(alpha)-acetyl-L-seryl-[histone H4] + CoA + H(+)</text>
        <dbReference type="Rhea" id="RHEA:50596"/>
        <dbReference type="Rhea" id="RHEA-COMP:12740"/>
        <dbReference type="Rhea" id="RHEA-COMP:12743"/>
        <dbReference type="ChEBI" id="CHEBI:15378"/>
        <dbReference type="ChEBI" id="CHEBI:57287"/>
        <dbReference type="ChEBI" id="CHEBI:57288"/>
        <dbReference type="ChEBI" id="CHEBI:64738"/>
        <dbReference type="ChEBI" id="CHEBI:83690"/>
        <dbReference type="EC" id="2.3.1.257"/>
    </reaction>
</comment>
<dbReference type="GO" id="GO:0005737">
    <property type="term" value="C:cytoplasm"/>
    <property type="evidence" value="ECO:0007669"/>
    <property type="project" value="UniProtKB-SubCell"/>
</dbReference>
<accession>B8BWT3</accession>
<reference evidence="13 14" key="1">
    <citation type="journal article" date="2004" name="Science">
        <title>The genome of the diatom Thalassiosira pseudonana: ecology, evolution, and metabolism.</title>
        <authorList>
            <person name="Armbrust E.V."/>
            <person name="Berges J.A."/>
            <person name="Bowler C."/>
            <person name="Green B.R."/>
            <person name="Martinez D."/>
            <person name="Putnam N.H."/>
            <person name="Zhou S."/>
            <person name="Allen A.E."/>
            <person name="Apt K.E."/>
            <person name="Bechner M."/>
            <person name="Brzezinski M.A."/>
            <person name="Chaal B.K."/>
            <person name="Chiovitti A."/>
            <person name="Davis A.K."/>
            <person name="Demarest M.S."/>
            <person name="Detter J.C."/>
            <person name="Glavina T."/>
            <person name="Goodstein D."/>
            <person name="Hadi M.Z."/>
            <person name="Hellsten U."/>
            <person name="Hildebrand M."/>
            <person name="Jenkins B.D."/>
            <person name="Jurka J."/>
            <person name="Kapitonov V.V."/>
            <person name="Kroger N."/>
            <person name="Lau W.W."/>
            <person name="Lane T.W."/>
            <person name="Larimer F.W."/>
            <person name="Lippmeier J.C."/>
            <person name="Lucas S."/>
            <person name="Medina M."/>
            <person name="Montsant A."/>
            <person name="Obornik M."/>
            <person name="Parker M.S."/>
            <person name="Palenik B."/>
            <person name="Pazour G.J."/>
            <person name="Richardson P.M."/>
            <person name="Rynearson T.A."/>
            <person name="Saito M.A."/>
            <person name="Schwartz D.C."/>
            <person name="Thamatrakoln K."/>
            <person name="Valentin K."/>
            <person name="Vardi A."/>
            <person name="Wilkerson F.P."/>
            <person name="Rokhsar D.S."/>
        </authorList>
    </citation>
    <scope>NUCLEOTIDE SEQUENCE [LARGE SCALE GENOMIC DNA]</scope>
    <source>
        <strain evidence="13 14">CCMP1335</strain>
    </source>
</reference>
<dbReference type="CDD" id="cd04301">
    <property type="entry name" value="NAT_SF"/>
    <property type="match status" value="1"/>
</dbReference>
<dbReference type="AlphaFoldDB" id="B8BWT3"/>
<evidence type="ECO:0000256" key="1">
    <source>
        <dbReference type="ARBA" id="ARBA00004123"/>
    </source>
</evidence>
<keyword evidence="6" id="KW-0963">Cytoplasm</keyword>
<dbReference type="GO" id="GO:1990189">
    <property type="term" value="F:protein N-terminal-serine acetyltransferase activity"/>
    <property type="evidence" value="ECO:0000318"/>
    <property type="project" value="GO_Central"/>
</dbReference>
<dbReference type="KEGG" id="tps:THAPSDRAFT_21598"/>
<evidence type="ECO:0000256" key="6">
    <source>
        <dbReference type="ARBA" id="ARBA00022490"/>
    </source>
</evidence>
<keyword evidence="9" id="KW-0012">Acyltransferase</keyword>
<protein>
    <recommendedName>
        <fullName evidence="5">N-alpha-acetyltransferase 40</fullName>
        <ecNumber evidence="4">2.3.1.257</ecNumber>
    </recommendedName>
</protein>
<dbReference type="Proteomes" id="UP000001449">
    <property type="component" value="Chromosome 3"/>
</dbReference>
<gene>
    <name evidence="13" type="ORF">THAPSDRAFT_21598</name>
</gene>
<dbReference type="RefSeq" id="XP_002288653.1">
    <property type="nucleotide sequence ID" value="XM_002288617.1"/>
</dbReference>
<evidence type="ECO:0000313" key="14">
    <source>
        <dbReference type="Proteomes" id="UP000001449"/>
    </source>
</evidence>
<sequence>MAKSKKKSRSKPPEKNTQLNHLQQTIADANQLQAPLASLPAVFLQVDNIIPSSNDDDETAAPTESLATIQYHQSPLPSNMLEQCLELFEMNMGAMYRRSSWGLDMDEKRKELMHVDARFLVVVETSNVEKEEDDDGGATTRVDAVEVADDTDGATATLTTADDKVLGFTHFRYEPNDDESSTPTQPITYLYELQIHPTLQKLGMGKRLMTIVELLSFKCHMEKVMLTVFKMNDRAMGFYLNKMKYGVDECSPSNYEGCEDCDYEILSKSLVGGAGG</sequence>
<dbReference type="GO" id="GO:0005634">
    <property type="term" value="C:nucleus"/>
    <property type="evidence" value="ECO:0000318"/>
    <property type="project" value="GO_Central"/>
</dbReference>
<dbReference type="PaxDb" id="35128-Thaps21598"/>
<proteinExistence type="inferred from homology"/>
<evidence type="ECO:0000256" key="4">
    <source>
        <dbReference type="ARBA" id="ARBA00012950"/>
    </source>
</evidence>
<dbReference type="PROSITE" id="PS51186">
    <property type="entry name" value="GNAT"/>
    <property type="match status" value="1"/>
</dbReference>
<evidence type="ECO:0000256" key="3">
    <source>
        <dbReference type="ARBA" id="ARBA00008870"/>
    </source>
</evidence>
<organism evidence="13 14">
    <name type="scientific">Thalassiosira pseudonana</name>
    <name type="common">Marine diatom</name>
    <name type="synonym">Cyclotella nana</name>
    <dbReference type="NCBI Taxonomy" id="35128"/>
    <lineage>
        <taxon>Eukaryota</taxon>
        <taxon>Sar</taxon>
        <taxon>Stramenopiles</taxon>
        <taxon>Ochrophyta</taxon>
        <taxon>Bacillariophyta</taxon>
        <taxon>Coscinodiscophyceae</taxon>
        <taxon>Thalassiosirophycidae</taxon>
        <taxon>Thalassiosirales</taxon>
        <taxon>Thalassiosiraceae</taxon>
        <taxon>Thalassiosira</taxon>
    </lineage>
</organism>
<dbReference type="GO" id="GO:0010485">
    <property type="term" value="F:histone H4 acetyltransferase activity"/>
    <property type="evidence" value="ECO:0000318"/>
    <property type="project" value="GO_Central"/>
</dbReference>
<dbReference type="Gene3D" id="3.40.630.30">
    <property type="match status" value="1"/>
</dbReference>
<dbReference type="InParanoid" id="B8BWT3"/>
<evidence type="ECO:0000256" key="7">
    <source>
        <dbReference type="ARBA" id="ARBA00022679"/>
    </source>
</evidence>
<evidence type="ECO:0000259" key="12">
    <source>
        <dbReference type="PROSITE" id="PS51186"/>
    </source>
</evidence>
<dbReference type="EC" id="2.3.1.257" evidence="4"/>
<feature type="domain" description="N-acetyltransferase" evidence="12">
    <location>
        <begin position="112"/>
        <end position="268"/>
    </location>
</feature>
<reference evidence="13 14" key="2">
    <citation type="journal article" date="2008" name="Nature">
        <title>The Phaeodactylum genome reveals the evolutionary history of diatom genomes.</title>
        <authorList>
            <person name="Bowler C."/>
            <person name="Allen A.E."/>
            <person name="Badger J.H."/>
            <person name="Grimwood J."/>
            <person name="Jabbari K."/>
            <person name="Kuo A."/>
            <person name="Maheswari U."/>
            <person name="Martens C."/>
            <person name="Maumus F."/>
            <person name="Otillar R.P."/>
            <person name="Rayko E."/>
            <person name="Salamov A."/>
            <person name="Vandepoele K."/>
            <person name="Beszteri B."/>
            <person name="Gruber A."/>
            <person name="Heijde M."/>
            <person name="Katinka M."/>
            <person name="Mock T."/>
            <person name="Valentin K."/>
            <person name="Verret F."/>
            <person name="Berges J.A."/>
            <person name="Brownlee C."/>
            <person name="Cadoret J.P."/>
            <person name="Chiovitti A."/>
            <person name="Choi C.J."/>
            <person name="Coesel S."/>
            <person name="De Martino A."/>
            <person name="Detter J.C."/>
            <person name="Durkin C."/>
            <person name="Falciatore A."/>
            <person name="Fournet J."/>
            <person name="Haruta M."/>
            <person name="Huysman M.J."/>
            <person name="Jenkins B.D."/>
            <person name="Jiroutova K."/>
            <person name="Jorgensen R.E."/>
            <person name="Joubert Y."/>
            <person name="Kaplan A."/>
            <person name="Kroger N."/>
            <person name="Kroth P.G."/>
            <person name="La Roche J."/>
            <person name="Lindquist E."/>
            <person name="Lommer M."/>
            <person name="Martin-Jezequel V."/>
            <person name="Lopez P.J."/>
            <person name="Lucas S."/>
            <person name="Mangogna M."/>
            <person name="McGinnis K."/>
            <person name="Medlin L.K."/>
            <person name="Montsant A."/>
            <person name="Oudot-Le Secq M.P."/>
            <person name="Napoli C."/>
            <person name="Obornik M."/>
            <person name="Parker M.S."/>
            <person name="Petit J.L."/>
            <person name="Porcel B.M."/>
            <person name="Poulsen N."/>
            <person name="Robison M."/>
            <person name="Rychlewski L."/>
            <person name="Rynearson T.A."/>
            <person name="Schmutz J."/>
            <person name="Shapiro H."/>
            <person name="Siaut M."/>
            <person name="Stanley M."/>
            <person name="Sussman M.R."/>
            <person name="Taylor A.R."/>
            <person name="Vardi A."/>
            <person name="von Dassow P."/>
            <person name="Vyverman W."/>
            <person name="Willis A."/>
            <person name="Wyrwicz L.S."/>
            <person name="Rokhsar D.S."/>
            <person name="Weissenbach J."/>
            <person name="Armbrust E.V."/>
            <person name="Green B.R."/>
            <person name="Van de Peer Y."/>
            <person name="Grigoriev I.V."/>
        </authorList>
    </citation>
    <scope>NUCLEOTIDE SEQUENCE [LARGE SCALE GENOMIC DNA]</scope>
    <source>
        <strain evidence="13 14">CCMP1335</strain>
    </source>
</reference>
<dbReference type="OMA" id="KEVVYCY"/>
<dbReference type="HOGENOM" id="CLU_864188_0_0_1"/>
<keyword evidence="8" id="KW-0539">Nucleus</keyword>
<evidence type="ECO:0000313" key="13">
    <source>
        <dbReference type="EMBL" id="EED94089.1"/>
    </source>
</evidence>
<name>B8BWT3_THAPS</name>
<evidence type="ECO:0000256" key="2">
    <source>
        <dbReference type="ARBA" id="ARBA00004496"/>
    </source>
</evidence>
<dbReference type="EMBL" id="CM000640">
    <property type="protein sequence ID" value="EED94089.1"/>
    <property type="molecule type" value="Genomic_DNA"/>
</dbReference>
<evidence type="ECO:0000256" key="9">
    <source>
        <dbReference type="ARBA" id="ARBA00023315"/>
    </source>
</evidence>
<comment type="subcellular location">
    <subcellularLocation>
        <location evidence="2">Cytoplasm</location>
    </subcellularLocation>
    <subcellularLocation>
        <location evidence="1">Nucleus</location>
    </subcellularLocation>
</comment>
<dbReference type="GO" id="GO:0043998">
    <property type="term" value="F:histone H2A acetyltransferase activity"/>
    <property type="evidence" value="ECO:0000318"/>
    <property type="project" value="GO_Central"/>
</dbReference>
<evidence type="ECO:0000256" key="11">
    <source>
        <dbReference type="ARBA" id="ARBA00049524"/>
    </source>
</evidence>
<evidence type="ECO:0000256" key="10">
    <source>
        <dbReference type="ARBA" id="ARBA00047821"/>
    </source>
</evidence>
<evidence type="ECO:0000256" key="8">
    <source>
        <dbReference type="ARBA" id="ARBA00023242"/>
    </source>
</evidence>
<dbReference type="PANTHER" id="PTHR20531">
    <property type="entry name" value="N-ALPHA-ACETYLTRANSFERASE 40"/>
    <property type="match status" value="1"/>
</dbReference>
<keyword evidence="14" id="KW-1185">Reference proteome</keyword>
<dbReference type="eggNOG" id="KOG2488">
    <property type="taxonomic scope" value="Eukaryota"/>
</dbReference>
<evidence type="ECO:0000256" key="5">
    <source>
        <dbReference type="ARBA" id="ARBA00015043"/>
    </source>
</evidence>
<dbReference type="InterPro" id="IPR016181">
    <property type="entry name" value="Acyl_CoA_acyltransferase"/>
</dbReference>
<dbReference type="InterPro" id="IPR039949">
    <property type="entry name" value="NAA40"/>
</dbReference>
<dbReference type="PANTHER" id="PTHR20531:SF1">
    <property type="entry name" value="N-ALPHA-ACETYLTRANSFERASE 40"/>
    <property type="match status" value="1"/>
</dbReference>
<keyword evidence="7" id="KW-0808">Transferase</keyword>
<dbReference type="STRING" id="35128.B8BWT3"/>